<evidence type="ECO:0008006" key="15">
    <source>
        <dbReference type="Google" id="ProtNLM"/>
    </source>
</evidence>
<dbReference type="InterPro" id="IPR049730">
    <property type="entry name" value="SNF2/RAD54-like_C"/>
</dbReference>
<evidence type="ECO:0000313" key="14">
    <source>
        <dbReference type="Proteomes" id="UP001174677"/>
    </source>
</evidence>
<dbReference type="CDD" id="cd18008">
    <property type="entry name" value="DEXDc_SHPRH-like"/>
    <property type="match status" value="1"/>
</dbReference>
<dbReference type="Pfam" id="PF00176">
    <property type="entry name" value="SNF2-rel_dom"/>
    <property type="match status" value="1"/>
</dbReference>
<evidence type="ECO:0000256" key="5">
    <source>
        <dbReference type="ARBA" id="ARBA00022801"/>
    </source>
</evidence>
<dbReference type="PANTHER" id="PTHR45626:SF24">
    <property type="entry name" value="HELICASE-LIKE TRANSCRIPTION FACTOR CHR28-RELATED"/>
    <property type="match status" value="1"/>
</dbReference>
<keyword evidence="7" id="KW-0862">Zinc</keyword>
<dbReference type="InterPro" id="IPR013083">
    <property type="entry name" value="Znf_RING/FYVE/PHD"/>
</dbReference>
<dbReference type="InterPro" id="IPR017907">
    <property type="entry name" value="Znf_RING_CS"/>
</dbReference>
<dbReference type="PROSITE" id="PS50089">
    <property type="entry name" value="ZF_RING_2"/>
    <property type="match status" value="1"/>
</dbReference>
<protein>
    <recommendedName>
        <fullName evidence="15">Helicase-like transcription factor CHR28</fullName>
    </recommendedName>
</protein>
<evidence type="ECO:0000256" key="9">
    <source>
        <dbReference type="PROSITE-ProRule" id="PRU00175"/>
    </source>
</evidence>
<organism evidence="13 14">
    <name type="scientific">Hevea brasiliensis</name>
    <name type="common">Para rubber tree</name>
    <name type="synonym">Siphonia brasiliensis</name>
    <dbReference type="NCBI Taxonomy" id="3981"/>
    <lineage>
        <taxon>Eukaryota</taxon>
        <taxon>Viridiplantae</taxon>
        <taxon>Streptophyta</taxon>
        <taxon>Embryophyta</taxon>
        <taxon>Tracheophyta</taxon>
        <taxon>Spermatophyta</taxon>
        <taxon>Magnoliopsida</taxon>
        <taxon>eudicotyledons</taxon>
        <taxon>Gunneridae</taxon>
        <taxon>Pentapetalae</taxon>
        <taxon>rosids</taxon>
        <taxon>fabids</taxon>
        <taxon>Malpighiales</taxon>
        <taxon>Euphorbiaceae</taxon>
        <taxon>Crotonoideae</taxon>
        <taxon>Micrandreae</taxon>
        <taxon>Hevea</taxon>
    </lineage>
</organism>
<comment type="caution">
    <text evidence="13">The sequence shown here is derived from an EMBL/GenBank/DDBJ whole genome shotgun (WGS) entry which is preliminary data.</text>
</comment>
<dbReference type="SMART" id="SM00490">
    <property type="entry name" value="HELICc"/>
    <property type="match status" value="1"/>
</dbReference>
<feature type="domain" description="Helicase ATP-binding" evidence="11">
    <location>
        <begin position="117"/>
        <end position="298"/>
    </location>
</feature>
<proteinExistence type="inferred from homology"/>
<dbReference type="InterPro" id="IPR014001">
    <property type="entry name" value="Helicase_ATP-bd"/>
</dbReference>
<dbReference type="InterPro" id="IPR001841">
    <property type="entry name" value="Znf_RING"/>
</dbReference>
<keyword evidence="4 9" id="KW-0863">Zinc-finger</keyword>
<feature type="domain" description="Helicase C-terminal" evidence="12">
    <location>
        <begin position="529"/>
        <end position="693"/>
    </location>
</feature>
<accession>A0ABQ9MJN6</accession>
<keyword evidence="5" id="KW-0378">Hydrolase</keyword>
<dbReference type="Gene3D" id="3.40.50.300">
    <property type="entry name" value="P-loop containing nucleotide triphosphate hydrolases"/>
    <property type="match status" value="1"/>
</dbReference>
<feature type="domain" description="RING-type" evidence="10">
    <location>
        <begin position="455"/>
        <end position="488"/>
    </location>
</feature>
<gene>
    <name evidence="13" type="ORF">P3X46_011378</name>
</gene>
<evidence type="ECO:0000259" key="12">
    <source>
        <dbReference type="PROSITE" id="PS51194"/>
    </source>
</evidence>
<evidence type="ECO:0000259" key="11">
    <source>
        <dbReference type="PROSITE" id="PS51192"/>
    </source>
</evidence>
<evidence type="ECO:0000256" key="4">
    <source>
        <dbReference type="ARBA" id="ARBA00022771"/>
    </source>
</evidence>
<dbReference type="SUPFAM" id="SSF52540">
    <property type="entry name" value="P-loop containing nucleoside triphosphate hydrolases"/>
    <property type="match status" value="2"/>
</dbReference>
<comment type="similarity">
    <text evidence="1">Belongs to the SNF2/RAD54 helicase family. RAD16 subfamily.</text>
</comment>
<dbReference type="Gene3D" id="3.30.40.10">
    <property type="entry name" value="Zinc/RING finger domain, C3HC4 (zinc finger)"/>
    <property type="match status" value="1"/>
</dbReference>
<dbReference type="Pfam" id="PF00271">
    <property type="entry name" value="Helicase_C"/>
    <property type="match status" value="1"/>
</dbReference>
<evidence type="ECO:0000256" key="8">
    <source>
        <dbReference type="ARBA" id="ARBA00022840"/>
    </source>
</evidence>
<dbReference type="Pfam" id="PF00097">
    <property type="entry name" value="zf-C3HC4"/>
    <property type="match status" value="1"/>
</dbReference>
<evidence type="ECO:0000256" key="2">
    <source>
        <dbReference type="ARBA" id="ARBA00022723"/>
    </source>
</evidence>
<dbReference type="InterPro" id="IPR000330">
    <property type="entry name" value="SNF2_N"/>
</dbReference>
<dbReference type="InterPro" id="IPR001650">
    <property type="entry name" value="Helicase_C-like"/>
</dbReference>
<keyword evidence="14" id="KW-1185">Reference proteome</keyword>
<dbReference type="InterPro" id="IPR050628">
    <property type="entry name" value="SNF2_RAD54_helicase_TF"/>
</dbReference>
<dbReference type="Proteomes" id="UP001174677">
    <property type="component" value="Chromosome 6"/>
</dbReference>
<dbReference type="PROSITE" id="PS51194">
    <property type="entry name" value="HELICASE_CTER"/>
    <property type="match status" value="1"/>
</dbReference>
<dbReference type="InterPro" id="IPR027417">
    <property type="entry name" value="P-loop_NTPase"/>
</dbReference>
<dbReference type="SUPFAM" id="SSF57850">
    <property type="entry name" value="RING/U-box"/>
    <property type="match status" value="1"/>
</dbReference>
<dbReference type="PROSITE" id="PS51192">
    <property type="entry name" value="HELICASE_ATP_BIND_1"/>
    <property type="match status" value="1"/>
</dbReference>
<keyword evidence="3" id="KW-0547">Nucleotide-binding</keyword>
<dbReference type="Gene3D" id="3.40.50.10810">
    <property type="entry name" value="Tandem AAA-ATPase domain"/>
    <property type="match status" value="2"/>
</dbReference>
<evidence type="ECO:0000256" key="3">
    <source>
        <dbReference type="ARBA" id="ARBA00022741"/>
    </source>
</evidence>
<evidence type="ECO:0000313" key="13">
    <source>
        <dbReference type="EMBL" id="KAJ9179608.1"/>
    </source>
</evidence>
<dbReference type="CDD" id="cd18793">
    <property type="entry name" value="SF2_C_SNF"/>
    <property type="match status" value="1"/>
</dbReference>
<evidence type="ECO:0000256" key="1">
    <source>
        <dbReference type="ARBA" id="ARBA00008438"/>
    </source>
</evidence>
<evidence type="ECO:0000256" key="7">
    <source>
        <dbReference type="ARBA" id="ARBA00022833"/>
    </source>
</evidence>
<dbReference type="InterPro" id="IPR038718">
    <property type="entry name" value="SNF2-like_sf"/>
</dbReference>
<evidence type="ECO:0000259" key="10">
    <source>
        <dbReference type="PROSITE" id="PS50089"/>
    </source>
</evidence>
<dbReference type="EMBL" id="JARPOI010000006">
    <property type="protein sequence ID" value="KAJ9179608.1"/>
    <property type="molecule type" value="Genomic_DNA"/>
</dbReference>
<dbReference type="PROSITE" id="PS00518">
    <property type="entry name" value="ZF_RING_1"/>
    <property type="match status" value="1"/>
</dbReference>
<keyword evidence="8" id="KW-0067">ATP-binding</keyword>
<dbReference type="PANTHER" id="PTHR45626">
    <property type="entry name" value="TRANSCRIPTION TERMINATION FACTOR 2-RELATED"/>
    <property type="match status" value="1"/>
</dbReference>
<keyword evidence="6" id="KW-0347">Helicase</keyword>
<dbReference type="SMART" id="SM00487">
    <property type="entry name" value="DEXDc"/>
    <property type="match status" value="1"/>
</dbReference>
<reference evidence="13" key="1">
    <citation type="journal article" date="2023" name="Plant Biotechnol. J.">
        <title>Chromosome-level wild Hevea brasiliensis genome provides new tools for genomic-assisted breeding and valuable loci to elevate rubber yield.</title>
        <authorList>
            <person name="Cheng H."/>
            <person name="Song X."/>
            <person name="Hu Y."/>
            <person name="Wu T."/>
            <person name="Yang Q."/>
            <person name="An Z."/>
            <person name="Feng S."/>
            <person name="Deng Z."/>
            <person name="Wu W."/>
            <person name="Zeng X."/>
            <person name="Tu M."/>
            <person name="Wang X."/>
            <person name="Huang H."/>
        </authorList>
    </citation>
    <scope>NUCLEOTIDE SEQUENCE</scope>
    <source>
        <strain evidence="13">MT/VB/25A 57/8</strain>
    </source>
</reference>
<evidence type="ECO:0000256" key="6">
    <source>
        <dbReference type="ARBA" id="ARBA00022806"/>
    </source>
</evidence>
<sequence>MVGEESVAGNDERLIYQAALEDLNQPKTAATPPDGLLSVPLLRHQKIALAWMVQKETRSLHCLGGILVDHQNLDDDDKNSCPGLHKVKRTGESDDIKSIPEVSTSMRPFRRKRSAAGTLVVCPASILQQWARELDDKVADEAKLTFLVYHGGSRTRDPVELADYDVVLTTHSIAANEVPKRPLVDEDEADEKDGEKYGLSSEFLINKKRWKMTNVSKKRKKGRKGIDSSSVDYDCGPLASVAWFRVILDEGQTIKNHRTQVARACCSLRTKRRWCLSGTPIQNAIDDLYSYFRFLRYDPYAIYKSFYTTIMVPISRNSLHGYKKIQVVLRAIMLCRTKGTLIDGEPIIKLPPKSICLTKVDFSMEERAFYTQLEADSRSKFKACAASGTVNQNYANILLMLFRLRQACDHPLLVKSFNSDLFGKVSAEMAKILPSDMVIDLMKCLATSSAISHACNDPPEDPVVTICGHVFCYQCVSDYLTGDENTCPSRGCKEQLGSDVVFSEATLKSCVSDNRDVGPKHPEFDDKSMILQSHCQVKSPRPELNHAAGCNGTSTAYSSSSTEGQIKSIISLNQHCIQYRRLDGTMTLAARDRAVKDFTTDPVVTVMVMSLKAGNLGLNMVAAWHAILLDLGWNPTTEDQAVERAHRIGQTRPVTVTRLTIKNTEEKRKMVASAFVEDPSGGSATRLKVEDLKYLFMGRSTPGV</sequence>
<keyword evidence="2" id="KW-0479">Metal-binding</keyword>
<dbReference type="InterPro" id="IPR018957">
    <property type="entry name" value="Znf_C3HC4_RING-type"/>
</dbReference>
<name>A0ABQ9MJN6_HEVBR</name>